<proteinExistence type="predicted"/>
<dbReference type="STRING" id="1298598.JCM21714_18"/>
<comment type="caution">
    <text evidence="1">The sequence shown here is derived from an EMBL/GenBank/DDBJ whole genome shotgun (WGS) entry which is preliminary data.</text>
</comment>
<sequence length="182" mass="21509">MVGEDVFQQGLVRLSTELSERLETGITLEFIKGLLTNLRCICGTTIDQDSIEYRKLDSLADSVKRYEENQELYTLKNELNQLVSYLDGRNEQISQVWNETKQLNSQKDHVQYMLEEINKRLGGQSREHEVKELSQERKHIVTNNVKIDYEKKNNKDEQEEYLEKIKKVLDRIKGTRKNEWVT</sequence>
<dbReference type="AlphaFoldDB" id="W4VD05"/>
<protein>
    <submittedName>
        <fullName evidence="1">Uncharacterized protein</fullName>
    </submittedName>
</protein>
<accession>W4VD05</accession>
<reference evidence="1 2" key="1">
    <citation type="journal article" date="2014" name="Genome Announc.">
        <title>Draft Genome Sequence of the Boron-Tolerant and Moderately Halotolerant Bacterium Gracilibacillus boraciitolerans JCM 21714T.</title>
        <authorList>
            <person name="Ahmed I."/>
            <person name="Oshima K."/>
            <person name="Suda W."/>
            <person name="Kitamura K."/>
            <person name="Iida T."/>
            <person name="Ohmori Y."/>
            <person name="Fujiwara T."/>
            <person name="Hattori M."/>
            <person name="Ohkuma M."/>
        </authorList>
    </citation>
    <scope>NUCLEOTIDE SEQUENCE [LARGE SCALE GENOMIC DNA]</scope>
    <source>
        <strain evidence="1 2">JCM 21714</strain>
    </source>
</reference>
<organism evidence="1 2">
    <name type="scientific">Gracilibacillus boraciitolerans JCM 21714</name>
    <dbReference type="NCBI Taxonomy" id="1298598"/>
    <lineage>
        <taxon>Bacteria</taxon>
        <taxon>Bacillati</taxon>
        <taxon>Bacillota</taxon>
        <taxon>Bacilli</taxon>
        <taxon>Bacillales</taxon>
        <taxon>Bacillaceae</taxon>
        <taxon>Gracilibacillus</taxon>
    </lineage>
</organism>
<dbReference type="RefSeq" id="WP_052000289.1">
    <property type="nucleotide sequence ID" value="NZ_BAVS01000001.1"/>
</dbReference>
<keyword evidence="2" id="KW-1185">Reference proteome</keyword>
<evidence type="ECO:0000313" key="1">
    <source>
        <dbReference type="EMBL" id="GAE91082.1"/>
    </source>
</evidence>
<dbReference type="Proteomes" id="UP000019102">
    <property type="component" value="Unassembled WGS sequence"/>
</dbReference>
<name>W4VD05_9BACI</name>
<dbReference type="EMBL" id="BAVS01000001">
    <property type="protein sequence ID" value="GAE91082.1"/>
    <property type="molecule type" value="Genomic_DNA"/>
</dbReference>
<gene>
    <name evidence="1" type="ORF">JCM21714_18</name>
</gene>
<evidence type="ECO:0000313" key="2">
    <source>
        <dbReference type="Proteomes" id="UP000019102"/>
    </source>
</evidence>